<dbReference type="Gene3D" id="3.30.70.330">
    <property type="match status" value="1"/>
</dbReference>
<name>R0GCS2_9BRAS</name>
<dbReference type="Pfam" id="PF00076">
    <property type="entry name" value="RRM_1"/>
    <property type="match status" value="1"/>
</dbReference>
<feature type="non-terminal residue" evidence="4">
    <location>
        <position position="130"/>
    </location>
</feature>
<reference evidence="5" key="1">
    <citation type="journal article" date="2013" name="Nat. Genet.">
        <title>The Capsella rubella genome and the genomic consequences of rapid mating system evolution.</title>
        <authorList>
            <person name="Slotte T."/>
            <person name="Hazzouri K.M."/>
            <person name="Agren J.A."/>
            <person name="Koenig D."/>
            <person name="Maumus F."/>
            <person name="Guo Y.L."/>
            <person name="Steige K."/>
            <person name="Platts A.E."/>
            <person name="Escobar J.S."/>
            <person name="Newman L.K."/>
            <person name="Wang W."/>
            <person name="Mandakova T."/>
            <person name="Vello E."/>
            <person name="Smith L.M."/>
            <person name="Henz S.R."/>
            <person name="Steffen J."/>
            <person name="Takuno S."/>
            <person name="Brandvain Y."/>
            <person name="Coop G."/>
            <person name="Andolfatto P."/>
            <person name="Hu T.T."/>
            <person name="Blanchette M."/>
            <person name="Clark R.M."/>
            <person name="Quesneville H."/>
            <person name="Nordborg M."/>
            <person name="Gaut B.S."/>
            <person name="Lysak M.A."/>
            <person name="Jenkins J."/>
            <person name="Grimwood J."/>
            <person name="Chapman J."/>
            <person name="Prochnik S."/>
            <person name="Shu S."/>
            <person name="Rokhsar D."/>
            <person name="Schmutz J."/>
            <person name="Weigel D."/>
            <person name="Wright S.I."/>
        </authorList>
    </citation>
    <scope>NUCLEOTIDE SEQUENCE [LARGE SCALE GENOMIC DNA]</scope>
    <source>
        <strain evidence="5">cv. Monte Gargano</strain>
    </source>
</reference>
<dbReference type="PANTHER" id="PTHR11176">
    <property type="entry name" value="BOULE-RELATED"/>
    <property type="match status" value="1"/>
</dbReference>
<feature type="domain" description="RRM" evidence="3">
    <location>
        <begin position="12"/>
        <end position="100"/>
    </location>
</feature>
<dbReference type="eggNOG" id="KOG0149">
    <property type="taxonomic scope" value="Eukaryota"/>
</dbReference>
<dbReference type="InterPro" id="IPR012677">
    <property type="entry name" value="Nucleotide-bd_a/b_plait_sf"/>
</dbReference>
<protein>
    <recommendedName>
        <fullName evidence="3">RRM domain-containing protein</fullName>
    </recommendedName>
</protein>
<evidence type="ECO:0000313" key="4">
    <source>
        <dbReference type="EMBL" id="EOA14464.1"/>
    </source>
</evidence>
<dbReference type="PROSITE" id="PS50102">
    <property type="entry name" value="RRM"/>
    <property type="match status" value="1"/>
</dbReference>
<organism evidence="4 5">
    <name type="scientific">Capsella rubella</name>
    <dbReference type="NCBI Taxonomy" id="81985"/>
    <lineage>
        <taxon>Eukaryota</taxon>
        <taxon>Viridiplantae</taxon>
        <taxon>Streptophyta</taxon>
        <taxon>Embryophyta</taxon>
        <taxon>Tracheophyta</taxon>
        <taxon>Spermatophyta</taxon>
        <taxon>Magnoliopsida</taxon>
        <taxon>eudicotyledons</taxon>
        <taxon>Gunneridae</taxon>
        <taxon>Pentapetalae</taxon>
        <taxon>rosids</taxon>
        <taxon>malvids</taxon>
        <taxon>Brassicales</taxon>
        <taxon>Brassicaceae</taxon>
        <taxon>Camelineae</taxon>
        <taxon>Capsella</taxon>
    </lineage>
</organism>
<dbReference type="SMART" id="SM00360">
    <property type="entry name" value="RRM"/>
    <property type="match status" value="1"/>
</dbReference>
<evidence type="ECO:0000256" key="2">
    <source>
        <dbReference type="PROSITE-ProRule" id="PRU00176"/>
    </source>
</evidence>
<dbReference type="GO" id="GO:0003723">
    <property type="term" value="F:RNA binding"/>
    <property type="evidence" value="ECO:0007669"/>
    <property type="project" value="UniProtKB-UniRule"/>
</dbReference>
<gene>
    <name evidence="4" type="ORF">CARUB_v10027673mg</name>
</gene>
<dbReference type="SUPFAM" id="SSF54928">
    <property type="entry name" value="RNA-binding domain, RBD"/>
    <property type="match status" value="1"/>
</dbReference>
<dbReference type="EMBL" id="KB870812">
    <property type="protein sequence ID" value="EOA14464.1"/>
    <property type="molecule type" value="Genomic_DNA"/>
</dbReference>
<evidence type="ECO:0000256" key="1">
    <source>
        <dbReference type="ARBA" id="ARBA00022884"/>
    </source>
</evidence>
<dbReference type="PANTHER" id="PTHR11176:SF47">
    <property type="entry name" value="(RAPE) HYPOTHETICAL PROTEIN"/>
    <property type="match status" value="1"/>
</dbReference>
<evidence type="ECO:0000259" key="3">
    <source>
        <dbReference type="PROSITE" id="PS50102"/>
    </source>
</evidence>
<dbReference type="InterPro" id="IPR035979">
    <property type="entry name" value="RBD_domain_sf"/>
</dbReference>
<evidence type="ECO:0000313" key="5">
    <source>
        <dbReference type="Proteomes" id="UP000029121"/>
    </source>
</evidence>
<dbReference type="STRING" id="81985.R0GCS2"/>
<dbReference type="Proteomes" id="UP000029121">
    <property type="component" value="Unassembled WGS sequence"/>
</dbReference>
<proteinExistence type="predicted"/>
<sequence length="130" mass="14924">MSRHQNFDTRFTKIYLGGLPWKTRKEGLISFFQRFGEIIHANVVCDRETDRSQGYGFVTFKDAESATRACKNPNPTIEGRVASCNLAYVGAKVKHNQSNTNLVPSSHYPQCYPQYEPVSYEQYYPMVNTN</sequence>
<dbReference type="AlphaFoldDB" id="R0GCS2"/>
<accession>R0GCS2</accession>
<keyword evidence="1 2" id="KW-0694">RNA-binding</keyword>
<dbReference type="FunFam" id="3.30.70.330:FF:001303">
    <property type="entry name" value="RNA-binding (RRM/RBD/RNP motifs) family protein"/>
    <property type="match status" value="1"/>
</dbReference>
<dbReference type="InterPro" id="IPR000504">
    <property type="entry name" value="RRM_dom"/>
</dbReference>
<keyword evidence="5" id="KW-1185">Reference proteome</keyword>